<reference evidence="3 4" key="1">
    <citation type="submission" date="2019-01" db="EMBL/GenBank/DDBJ databases">
        <authorList>
            <person name="Chen W.-M."/>
        </authorList>
    </citation>
    <scope>NUCLEOTIDE SEQUENCE [LARGE SCALE GENOMIC DNA]</scope>
    <source>
        <strain evidence="3 4">CCP-7</strain>
    </source>
</reference>
<dbReference type="RefSeq" id="WP_127745749.1">
    <property type="nucleotide sequence ID" value="NZ_SACN01000003.1"/>
</dbReference>
<dbReference type="InterPro" id="IPR007899">
    <property type="entry name" value="CHAD_dom"/>
</dbReference>
<dbReference type="Gene3D" id="2.40.320.10">
    <property type="entry name" value="Hypothetical Protein Pfu-838710-001"/>
    <property type="match status" value="1"/>
</dbReference>
<dbReference type="AlphaFoldDB" id="A0A437LYJ8"/>
<dbReference type="SMART" id="SM01118">
    <property type="entry name" value="CYTH"/>
    <property type="match status" value="1"/>
</dbReference>
<dbReference type="SMART" id="SM00880">
    <property type="entry name" value="CHAD"/>
    <property type="match status" value="1"/>
</dbReference>
<comment type="caution">
    <text evidence="3">The sequence shown here is derived from an EMBL/GenBank/DDBJ whole genome shotgun (WGS) entry which is preliminary data.</text>
</comment>
<dbReference type="PROSITE" id="PS51707">
    <property type="entry name" value="CYTH"/>
    <property type="match status" value="1"/>
</dbReference>
<dbReference type="GO" id="GO:0050355">
    <property type="term" value="F:inorganic triphosphate phosphatase activity"/>
    <property type="evidence" value="ECO:0007669"/>
    <property type="project" value="InterPro"/>
</dbReference>
<dbReference type="PANTHER" id="PTHR39569">
    <property type="entry name" value="INORGANIC TRIPHOSPHATASE"/>
    <property type="match status" value="1"/>
</dbReference>
<proteinExistence type="predicted"/>
<evidence type="ECO:0000313" key="4">
    <source>
        <dbReference type="Proteomes" id="UP000282971"/>
    </source>
</evidence>
<dbReference type="InterPro" id="IPR023577">
    <property type="entry name" value="CYTH_domain"/>
</dbReference>
<dbReference type="Gene3D" id="1.40.20.10">
    <property type="entry name" value="CHAD domain"/>
    <property type="match status" value="1"/>
</dbReference>
<keyword evidence="4" id="KW-1185">Reference proteome</keyword>
<dbReference type="EMBL" id="SACN01000003">
    <property type="protein sequence ID" value="RVT90491.1"/>
    <property type="molecule type" value="Genomic_DNA"/>
</dbReference>
<dbReference type="InterPro" id="IPR039013">
    <property type="entry name" value="YgiF"/>
</dbReference>
<dbReference type="Pfam" id="PF01928">
    <property type="entry name" value="CYTH"/>
    <property type="match status" value="1"/>
</dbReference>
<dbReference type="Pfam" id="PF05235">
    <property type="entry name" value="CHAD"/>
    <property type="match status" value="1"/>
</dbReference>
<dbReference type="CDD" id="cd07756">
    <property type="entry name" value="CYTH-like_Pase_CHAD"/>
    <property type="match status" value="1"/>
</dbReference>
<dbReference type="Proteomes" id="UP000282971">
    <property type="component" value="Unassembled WGS sequence"/>
</dbReference>
<feature type="domain" description="CHAD" evidence="2">
    <location>
        <begin position="210"/>
        <end position="481"/>
    </location>
</feature>
<organism evidence="3 4">
    <name type="scientific">Sphingomonas crocodyli</name>
    <dbReference type="NCBI Taxonomy" id="1979270"/>
    <lineage>
        <taxon>Bacteria</taxon>
        <taxon>Pseudomonadati</taxon>
        <taxon>Pseudomonadota</taxon>
        <taxon>Alphaproteobacteria</taxon>
        <taxon>Sphingomonadales</taxon>
        <taxon>Sphingomonadaceae</taxon>
        <taxon>Sphingomonas</taxon>
    </lineage>
</organism>
<evidence type="ECO:0000259" key="2">
    <source>
        <dbReference type="PROSITE" id="PS51708"/>
    </source>
</evidence>
<dbReference type="GO" id="GO:0046872">
    <property type="term" value="F:metal ion binding"/>
    <property type="evidence" value="ECO:0007669"/>
    <property type="project" value="TreeGrafter"/>
</dbReference>
<dbReference type="PROSITE" id="PS51708">
    <property type="entry name" value="CHAD"/>
    <property type="match status" value="1"/>
</dbReference>
<dbReference type="InterPro" id="IPR038186">
    <property type="entry name" value="CHAD_dom_sf"/>
</dbReference>
<feature type="domain" description="CYTH" evidence="1">
    <location>
        <begin position="2"/>
        <end position="196"/>
    </location>
</feature>
<dbReference type="SUPFAM" id="SSF55154">
    <property type="entry name" value="CYTH-like phosphatases"/>
    <property type="match status" value="1"/>
</dbReference>
<name>A0A437LYJ8_9SPHN</name>
<evidence type="ECO:0000259" key="1">
    <source>
        <dbReference type="PROSITE" id="PS51707"/>
    </source>
</evidence>
<accession>A0A437LYJ8</accession>
<protein>
    <submittedName>
        <fullName evidence="3">Inorganic triphosphatase</fullName>
    </submittedName>
</protein>
<dbReference type="InterPro" id="IPR033469">
    <property type="entry name" value="CYTH-like_dom_sf"/>
</dbReference>
<dbReference type="PANTHER" id="PTHR39569:SF1">
    <property type="entry name" value="INORGANIC TRIPHOSPHATASE"/>
    <property type="match status" value="1"/>
</dbReference>
<gene>
    <name evidence="3" type="ORF">EOD43_19775</name>
</gene>
<sequence>MVSEVELKLDVDADAANAIEQSPWLGGAPRSINQRSTYFDTPDRALKAAGLSLRVREADGVWTQTIKADDDRAAGLFARPEWEREVPDGRPVLDDATPIVGLIGDKVDQVAKQFEIQVERRLWLVDWKGASIEVAIDRGEVVAGERSARISELELELQTGSRAALFDFARRLHEIGPVRPGIASKAERGYRLSDAAPNAVKAQSITLTADMTAADAFRAIVKACVRHFRLNEDLLKANRHADALHQARVALRRLRSAFAIFKALAVGDQSDRLREELRWLAYELGEARNLDVLLAAIDAGPMRDDVARAREAQYDRVEAVLASARARRLLLDLVQWIDDGAWLDRKKNREARSIPARLFAERALARFRRKVKKGGRDLVRVDDETRHDVRKDAKKLRYACEFFVGLFDGERERRRYKKFVAALETLQDQLGALNDAATIPVVLDRLGLSGAAGVDKNPPIRSDLILAAADAYEDVVDTKRFWA</sequence>
<dbReference type="OrthoDB" id="9777271at2"/>
<evidence type="ECO:0000313" key="3">
    <source>
        <dbReference type="EMBL" id="RVT90491.1"/>
    </source>
</evidence>